<dbReference type="EMBL" id="DTCK01000013">
    <property type="protein sequence ID" value="HGQ35567.1"/>
    <property type="molecule type" value="Genomic_DNA"/>
</dbReference>
<organism evidence="3">
    <name type="scientific">Ignisphaera aggregans</name>
    <dbReference type="NCBI Taxonomy" id="334771"/>
    <lineage>
        <taxon>Archaea</taxon>
        <taxon>Thermoproteota</taxon>
        <taxon>Thermoprotei</taxon>
        <taxon>Desulfurococcales</taxon>
        <taxon>Desulfurococcaceae</taxon>
        <taxon>Ignisphaera</taxon>
    </lineage>
</organism>
<evidence type="ECO:0000256" key="1">
    <source>
        <dbReference type="SAM" id="Phobius"/>
    </source>
</evidence>
<feature type="transmembrane region" description="Helical" evidence="1">
    <location>
        <begin position="7"/>
        <end position="29"/>
    </location>
</feature>
<gene>
    <name evidence="3" type="ORF">ENU08_00555</name>
    <name evidence="2" type="ORF">ENU41_02680</name>
</gene>
<evidence type="ECO:0000313" key="2">
    <source>
        <dbReference type="EMBL" id="HGQ35567.1"/>
    </source>
</evidence>
<evidence type="ECO:0000313" key="3">
    <source>
        <dbReference type="EMBL" id="HGQ63728.1"/>
    </source>
</evidence>
<accession>A0A7C4NLS9</accession>
<dbReference type="AlphaFoldDB" id="A0A7C4NLS9"/>
<reference evidence="3" key="1">
    <citation type="journal article" date="2020" name="mSystems">
        <title>Genome- and Community-Level Interaction Insights into Carbon Utilization and Element Cycling Functions of Hydrothermarchaeota in Hydrothermal Sediment.</title>
        <authorList>
            <person name="Zhou Z."/>
            <person name="Liu Y."/>
            <person name="Xu W."/>
            <person name="Pan J."/>
            <person name="Luo Z.H."/>
            <person name="Li M."/>
        </authorList>
    </citation>
    <scope>NUCLEOTIDE SEQUENCE [LARGE SCALE GENOMIC DNA]</scope>
    <source>
        <strain evidence="3">SpSt-637</strain>
        <strain evidence="2">SpSt-667</strain>
    </source>
</reference>
<keyword evidence="1" id="KW-1133">Transmembrane helix</keyword>
<protein>
    <recommendedName>
        <fullName evidence="4">DUF1616 domain-containing protein</fullName>
    </recommendedName>
</protein>
<keyword evidence="1" id="KW-0472">Membrane</keyword>
<name>A0A7C4NLS9_9CREN</name>
<dbReference type="EMBL" id="DTBD01000005">
    <property type="protein sequence ID" value="HGQ63728.1"/>
    <property type="molecule type" value="Genomic_DNA"/>
</dbReference>
<keyword evidence="1" id="KW-0812">Transmembrane</keyword>
<comment type="caution">
    <text evidence="3">The sequence shown here is derived from an EMBL/GenBank/DDBJ whole genome shotgun (WGS) entry which is preliminary data.</text>
</comment>
<evidence type="ECO:0008006" key="4">
    <source>
        <dbReference type="Google" id="ProtNLM"/>
    </source>
</evidence>
<sequence length="131" mass="14876">MYATLKLGVTLVSILVTLGLLYPIIIFGLEISHNPYLLPISVNILDYNLSLQIVVIELSVLYRGSIPLNDFYVKFLNKEFFVGDLSKGDKKTIRIEIELKNIEEIPKRVEIEFKIAKLYTFRIISEGGVVG</sequence>
<proteinExistence type="predicted"/>